<feature type="region of interest" description="Disordered" evidence="12">
    <location>
        <begin position="1417"/>
        <end position="1474"/>
    </location>
</feature>
<feature type="domain" description="Chromo" evidence="13">
    <location>
        <begin position="493"/>
        <end position="554"/>
    </location>
</feature>
<dbReference type="GO" id="GO:0005524">
    <property type="term" value="F:ATP binding"/>
    <property type="evidence" value="ECO:0007669"/>
    <property type="project" value="UniProtKB-KW"/>
</dbReference>
<dbReference type="InterPro" id="IPR002464">
    <property type="entry name" value="DNA/RNA_helicase_DEAH_CS"/>
</dbReference>
<dbReference type="GO" id="GO:0000785">
    <property type="term" value="C:chromatin"/>
    <property type="evidence" value="ECO:0007669"/>
    <property type="project" value="TreeGrafter"/>
</dbReference>
<dbReference type="STRING" id="451379.A0A0N5AYX0"/>
<name>A0A0N5AYX0_9BILA</name>
<dbReference type="GO" id="GO:0005634">
    <property type="term" value="C:nucleus"/>
    <property type="evidence" value="ECO:0007669"/>
    <property type="project" value="UniProtKB-SubCell"/>
</dbReference>
<feature type="compositionally biased region" description="Basic and acidic residues" evidence="12">
    <location>
        <begin position="1445"/>
        <end position="1463"/>
    </location>
</feature>
<evidence type="ECO:0000256" key="2">
    <source>
        <dbReference type="ARBA" id="ARBA00022723"/>
    </source>
</evidence>
<dbReference type="Pfam" id="PF08073">
    <property type="entry name" value="CHDNT"/>
    <property type="match status" value="1"/>
</dbReference>
<dbReference type="SMART" id="SM01147">
    <property type="entry name" value="DUF1087"/>
    <property type="match status" value="1"/>
</dbReference>
<evidence type="ECO:0000259" key="16">
    <source>
        <dbReference type="PROSITE" id="PS51194"/>
    </source>
</evidence>
<feature type="compositionally biased region" description="Basic and acidic residues" evidence="12">
    <location>
        <begin position="191"/>
        <end position="202"/>
    </location>
</feature>
<dbReference type="Gene3D" id="2.40.50.40">
    <property type="match status" value="1"/>
</dbReference>
<feature type="region of interest" description="Disordered" evidence="12">
    <location>
        <begin position="1824"/>
        <end position="1860"/>
    </location>
</feature>
<feature type="compositionally biased region" description="Acidic residues" evidence="12">
    <location>
        <begin position="180"/>
        <end position="190"/>
    </location>
</feature>
<evidence type="ECO:0000256" key="9">
    <source>
        <dbReference type="ARBA" id="ARBA00023242"/>
    </source>
</evidence>
<dbReference type="PROSITE" id="PS00690">
    <property type="entry name" value="DEAH_ATP_HELICASE"/>
    <property type="match status" value="1"/>
</dbReference>
<evidence type="ECO:0000256" key="10">
    <source>
        <dbReference type="PROSITE-ProRule" id="PRU00146"/>
    </source>
</evidence>
<organism evidence="17 18">
    <name type="scientific">Syphacia muris</name>
    <dbReference type="NCBI Taxonomy" id="451379"/>
    <lineage>
        <taxon>Eukaryota</taxon>
        <taxon>Metazoa</taxon>
        <taxon>Ecdysozoa</taxon>
        <taxon>Nematoda</taxon>
        <taxon>Chromadorea</taxon>
        <taxon>Rhabditida</taxon>
        <taxon>Spirurina</taxon>
        <taxon>Oxyuridomorpha</taxon>
        <taxon>Oxyuroidea</taxon>
        <taxon>Oxyuridae</taxon>
        <taxon>Syphacia</taxon>
    </lineage>
</organism>
<dbReference type="SMART" id="SM00490">
    <property type="entry name" value="HELICc"/>
    <property type="match status" value="1"/>
</dbReference>
<keyword evidence="5 10" id="KW-0863">Zinc-finger</keyword>
<dbReference type="CDD" id="cd18662">
    <property type="entry name" value="CD2_tandem_CHD3-4_like"/>
    <property type="match status" value="1"/>
</dbReference>
<protein>
    <submittedName>
        <fullName evidence="18">DNA helicase</fullName>
    </submittedName>
</protein>
<dbReference type="FunFam" id="3.40.50.10810:FF:000001">
    <property type="entry name" value="chromodomain-helicase-DNA-binding protein 3 isoform X1"/>
    <property type="match status" value="1"/>
</dbReference>
<dbReference type="Gene3D" id="3.40.50.300">
    <property type="entry name" value="P-loop containing nucleotide triphosphate hydrolases"/>
    <property type="match status" value="1"/>
</dbReference>
<keyword evidence="7" id="KW-0862">Zinc</keyword>
<dbReference type="Pfam" id="PF00385">
    <property type="entry name" value="Chromo"/>
    <property type="match status" value="1"/>
</dbReference>
<feature type="compositionally biased region" description="Basic residues" evidence="12">
    <location>
        <begin position="48"/>
        <end position="63"/>
    </location>
</feature>
<dbReference type="SMART" id="SM01146">
    <property type="entry name" value="DUF1086"/>
    <property type="match status" value="1"/>
</dbReference>
<dbReference type="CDD" id="cd17994">
    <property type="entry name" value="DEXHc_CHD3_4_5"/>
    <property type="match status" value="1"/>
</dbReference>
<dbReference type="InterPro" id="IPR009463">
    <property type="entry name" value="DUF1087"/>
</dbReference>
<dbReference type="SMART" id="SM00298">
    <property type="entry name" value="CHROMO"/>
    <property type="match status" value="2"/>
</dbReference>
<dbReference type="InterPro" id="IPR001650">
    <property type="entry name" value="Helicase_C-like"/>
</dbReference>
<dbReference type="InterPro" id="IPR011011">
    <property type="entry name" value="Znf_FYVE_PHD"/>
</dbReference>
<dbReference type="InterPro" id="IPR019787">
    <property type="entry name" value="Znf_PHD-finger"/>
</dbReference>
<dbReference type="Gene3D" id="3.30.40.10">
    <property type="entry name" value="Zinc/RING finger domain, C3HC4 (zinc finger)"/>
    <property type="match status" value="2"/>
</dbReference>
<reference evidence="18" key="1">
    <citation type="submission" date="2016-04" db="UniProtKB">
        <authorList>
            <consortium name="WormBaseParasite"/>
        </authorList>
    </citation>
    <scope>IDENTIFICATION</scope>
</reference>
<evidence type="ECO:0000256" key="8">
    <source>
        <dbReference type="ARBA" id="ARBA00022840"/>
    </source>
</evidence>
<evidence type="ECO:0000259" key="14">
    <source>
        <dbReference type="PROSITE" id="PS50016"/>
    </source>
</evidence>
<dbReference type="CDD" id="cd15532">
    <property type="entry name" value="PHD2_CHD_II"/>
    <property type="match status" value="1"/>
</dbReference>
<evidence type="ECO:0000256" key="5">
    <source>
        <dbReference type="ARBA" id="ARBA00022771"/>
    </source>
</evidence>
<feature type="compositionally biased region" description="Low complexity" evidence="12">
    <location>
        <begin position="1246"/>
        <end position="1259"/>
    </location>
</feature>
<dbReference type="InterPro" id="IPR016197">
    <property type="entry name" value="Chromo-like_dom_sf"/>
</dbReference>
<dbReference type="InterPro" id="IPR000330">
    <property type="entry name" value="SNF2_N"/>
</dbReference>
<dbReference type="GO" id="GO:0042393">
    <property type="term" value="F:histone binding"/>
    <property type="evidence" value="ECO:0007669"/>
    <property type="project" value="TreeGrafter"/>
</dbReference>
<keyword evidence="11" id="KW-0175">Coiled coil</keyword>
<dbReference type="InterPro" id="IPR014001">
    <property type="entry name" value="Helicase_ATP-bd"/>
</dbReference>
<evidence type="ECO:0000256" key="1">
    <source>
        <dbReference type="ARBA" id="ARBA00004123"/>
    </source>
</evidence>
<dbReference type="PANTHER" id="PTHR45623:SF17">
    <property type="entry name" value="CHROMODOMAIN-HELICASE-DNA-BINDING PROTEIN 3-RELATED"/>
    <property type="match status" value="1"/>
</dbReference>
<dbReference type="InterPro" id="IPR038718">
    <property type="entry name" value="SNF2-like_sf"/>
</dbReference>
<dbReference type="PROSITE" id="PS51192">
    <property type="entry name" value="HELICASE_ATP_BIND_1"/>
    <property type="match status" value="1"/>
</dbReference>
<feature type="domain" description="PHD-type" evidence="14">
    <location>
        <begin position="309"/>
        <end position="356"/>
    </location>
</feature>
<dbReference type="SUPFAM" id="SSF57903">
    <property type="entry name" value="FYVE/PHD zinc finger"/>
    <property type="match status" value="1"/>
</dbReference>
<dbReference type="Gene3D" id="1.10.10.60">
    <property type="entry name" value="Homeodomain-like"/>
    <property type="match status" value="1"/>
</dbReference>
<dbReference type="Pfam" id="PF08074">
    <property type="entry name" value="CHDCT2"/>
    <property type="match status" value="1"/>
</dbReference>
<feature type="coiled-coil region" evidence="11">
    <location>
        <begin position="559"/>
        <end position="586"/>
    </location>
</feature>
<dbReference type="PROSITE" id="PS50016">
    <property type="entry name" value="ZF_PHD_2"/>
    <property type="match status" value="2"/>
</dbReference>
<evidence type="ECO:0000256" key="4">
    <source>
        <dbReference type="ARBA" id="ARBA00022741"/>
    </source>
</evidence>
<dbReference type="CDD" id="cd15531">
    <property type="entry name" value="PHD1_CHD_II"/>
    <property type="match status" value="1"/>
</dbReference>
<keyword evidence="8" id="KW-0067">ATP-binding</keyword>
<keyword evidence="3" id="KW-0677">Repeat</keyword>
<dbReference type="Pfam" id="PF06461">
    <property type="entry name" value="CHDII_SANT-like"/>
    <property type="match status" value="1"/>
</dbReference>
<dbReference type="Pfam" id="PF00628">
    <property type="entry name" value="PHD"/>
    <property type="match status" value="1"/>
</dbReference>
<evidence type="ECO:0000256" key="7">
    <source>
        <dbReference type="ARBA" id="ARBA00022833"/>
    </source>
</evidence>
<evidence type="ECO:0000256" key="3">
    <source>
        <dbReference type="ARBA" id="ARBA00022737"/>
    </source>
</evidence>
<feature type="domain" description="Helicase C-terminal" evidence="16">
    <location>
        <begin position="933"/>
        <end position="1094"/>
    </location>
</feature>
<evidence type="ECO:0000256" key="11">
    <source>
        <dbReference type="SAM" id="Coils"/>
    </source>
</evidence>
<dbReference type="InterPro" id="IPR049730">
    <property type="entry name" value="SNF2/RAD54-like_C"/>
</dbReference>
<dbReference type="GO" id="GO:0003677">
    <property type="term" value="F:DNA binding"/>
    <property type="evidence" value="ECO:0007669"/>
    <property type="project" value="InterPro"/>
</dbReference>
<dbReference type="Pfam" id="PF00271">
    <property type="entry name" value="Helicase_C"/>
    <property type="match status" value="1"/>
</dbReference>
<dbReference type="GO" id="GO:0140658">
    <property type="term" value="F:ATP-dependent chromatin remodeler activity"/>
    <property type="evidence" value="ECO:0007669"/>
    <property type="project" value="TreeGrafter"/>
</dbReference>
<dbReference type="InterPro" id="IPR000953">
    <property type="entry name" value="Chromo/chromo_shadow_dom"/>
</dbReference>
<evidence type="ECO:0000256" key="6">
    <source>
        <dbReference type="ARBA" id="ARBA00022801"/>
    </source>
</evidence>
<feature type="region of interest" description="Disordered" evidence="12">
    <location>
        <begin position="1"/>
        <end position="73"/>
    </location>
</feature>
<feature type="compositionally biased region" description="Low complexity" evidence="12">
    <location>
        <begin position="1425"/>
        <end position="1437"/>
    </location>
</feature>
<feature type="compositionally biased region" description="Low complexity" evidence="12">
    <location>
        <begin position="1799"/>
        <end position="1808"/>
    </location>
</feature>
<dbReference type="PROSITE" id="PS51194">
    <property type="entry name" value="HELICASE_CTER"/>
    <property type="match status" value="1"/>
</dbReference>
<feature type="compositionally biased region" description="Polar residues" evidence="12">
    <location>
        <begin position="1851"/>
        <end position="1860"/>
    </location>
</feature>
<feature type="region of interest" description="Disordered" evidence="12">
    <location>
        <begin position="1243"/>
        <end position="1291"/>
    </location>
</feature>
<dbReference type="WBParaSite" id="SMUV_0001017201-mRNA-1">
    <property type="protein sequence ID" value="SMUV_0001017201-mRNA-1"/>
    <property type="gene ID" value="SMUV_0001017201"/>
</dbReference>
<dbReference type="PANTHER" id="PTHR45623">
    <property type="entry name" value="CHROMODOMAIN-HELICASE-DNA-BINDING PROTEIN 3-RELATED-RELATED"/>
    <property type="match status" value="1"/>
</dbReference>
<dbReference type="InterPro" id="IPR013083">
    <property type="entry name" value="Znf_RING/FYVE/PHD"/>
</dbReference>
<dbReference type="GO" id="GO:0008270">
    <property type="term" value="F:zinc ion binding"/>
    <property type="evidence" value="ECO:0007669"/>
    <property type="project" value="UniProtKB-KW"/>
</dbReference>
<dbReference type="PROSITE" id="PS50013">
    <property type="entry name" value="CHROMO_2"/>
    <property type="match status" value="1"/>
</dbReference>
<evidence type="ECO:0000259" key="15">
    <source>
        <dbReference type="PROSITE" id="PS51192"/>
    </source>
</evidence>
<dbReference type="Gene3D" id="3.40.50.10810">
    <property type="entry name" value="Tandem AAA-ATPase domain"/>
    <property type="match status" value="1"/>
</dbReference>
<dbReference type="InterPro" id="IPR023780">
    <property type="entry name" value="Chromo_domain"/>
</dbReference>
<comment type="subcellular location">
    <subcellularLocation>
        <location evidence="1">Nucleus</location>
    </subcellularLocation>
</comment>
<keyword evidence="2" id="KW-0479">Metal-binding</keyword>
<feature type="compositionally biased region" description="Acidic residues" evidence="12">
    <location>
        <begin position="30"/>
        <end position="41"/>
    </location>
</feature>
<dbReference type="InterPro" id="IPR012958">
    <property type="entry name" value="CHD_N"/>
</dbReference>
<dbReference type="Pfam" id="PF00176">
    <property type="entry name" value="SNF2-rel_dom"/>
    <property type="match status" value="1"/>
</dbReference>
<evidence type="ECO:0000313" key="18">
    <source>
        <dbReference type="WBParaSite" id="SMUV_0001017201-mRNA-1"/>
    </source>
</evidence>
<dbReference type="GO" id="GO:0040027">
    <property type="term" value="P:negative regulation of vulval development"/>
    <property type="evidence" value="ECO:0007669"/>
    <property type="project" value="UniProtKB-ARBA"/>
</dbReference>
<dbReference type="FunFam" id="3.40.50.300:FF:000015">
    <property type="entry name" value="chromodomain-helicase-DNA-binding protein 9 isoform X1"/>
    <property type="match status" value="1"/>
</dbReference>
<feature type="region of interest" description="Disordered" evidence="12">
    <location>
        <begin position="1766"/>
        <end position="1808"/>
    </location>
</feature>
<dbReference type="SMART" id="SM00487">
    <property type="entry name" value="DEXDc"/>
    <property type="match status" value="1"/>
</dbReference>
<dbReference type="Proteomes" id="UP000046393">
    <property type="component" value="Unplaced"/>
</dbReference>
<accession>A0A0N5AYX0</accession>
<evidence type="ECO:0000259" key="13">
    <source>
        <dbReference type="PROSITE" id="PS50013"/>
    </source>
</evidence>
<dbReference type="SUPFAM" id="SSF52540">
    <property type="entry name" value="P-loop containing nucleoside triphosphate hydrolases"/>
    <property type="match status" value="2"/>
</dbReference>
<feature type="compositionally biased region" description="Basic residues" evidence="12">
    <location>
        <begin position="215"/>
        <end position="228"/>
    </location>
</feature>
<sequence length="1860" mass="213236">MSDVEMDEGNAPSDHEDAMEEDSVVSNDADAGEEEDVDEGVVADSSKSKRRNRSKRNKNRRSKKQETSVDPNASVSQLCELYGMNDVQLNFSEEDYNSVTNAKTFAARVRPMLQAANPKVLSVKIQQLLSAKYREYQEHMAAQGRLIGSQAAKKQRGGGEKVVAPIKIRISARKKKRNDDDDDENPDSDQEFEHLLKEHEKQLDEEEREKEERKARRSASKKNARRKKKGEEGYESLTDFFKSEHQDYCESCQQPGELLLCDTCPKAYHTSCLDPELEEPPEGHWSCPSCEASGVQYEEKEEEKKPTNKEECRVCKLPENLLYCCTCPCSYHNWCLPVPLDEHPGDDWSCPRCMCPEPKNRPEKVLSWRFVDIKMPEPMTEDELKEFQAKEGRKCAMRPPKKLPNRRERELFVKWKYMSYWHCEWVNEMVLDVHFPQYLRMYWRKMDPEMPPEVDDGSQEDLMTGKIEGKEREKDPHNLEERFYRYGIKPEWMQVHRIINHVQYHKNQYDYLVKWRELVYEQATWERDDFEIIGYEDAIIKYWQHREKMSGEPIPKHIAKKIQRRLEENGVEKKEEEKKKKEAKIDLRKKYEVQPDFITATGGKLHEYQLEGINWLRHCWSQGIDAILADEMGLGKTIQSMCFLYSLVKEGHTKGPFLVAAPLSTLINWEREAEFWCPDFYVVTYVGDKDSRTVIREHEFSFVEGAVKGGPKATRMRTDQGIKFHVLLTSYELINIDKTILSSIEWAGLVVDEAHRLKNNQSLFFRTLRDFRIGYRLLLTGTPLQNNLEELFHLLNFLSPDRFYDLESFTREFAEISKEDQIQKLHSLLGPHMLRRLKADVLSGMPSKSELIVRVELSPMQKRYYKNILTRNFEALNPKGGGTQVSLLNIIMDLKKCCNHPYLFPKASIEAPKLKNGMYEGAALVKASGKFVLLQKMLKKLKEQNHRVLIFSQMTKMLDVLEDFCENEGYKYERIDGSITGQARQDAIDRFNAPNAQQFIFLLSTRAGGLGINLATADTVIIYDSDWNPHNDIQAFSRAHRIGQQNKVLIYRFVTRGSVEERITSVAKKKMLLTHLVVRAGIGQKGPSMSKSELDDVLRWGTEELFKEDDIPTVADGEGGEKKAPEQEIIWDDAAVDALLDRGSGDEPTDGDKKEHWTNEYLSSFKVAQYTTREADEEEQDDEDDTEVIKETAQEADPDYWEKLLRHHYEQEQETQAQKLGKGKRVRKQVNYASENMQQDWQQMNSNNDDFSSSYSGDSGRSDGDGEDDEFDSTGDRRRRHRDRGDEKLPPLLARVSGQLEVLGFNPRQRRAFYNAVMRWGMPPQDAYQSQWLVRDLKGKSERAFKAYTSLFMRHLCEPGADTQEAFNDGVPREGLNRQHVLTRIGIMSLIRKKVQEFETSNGDWSVPEVRMRLIQADHDREGSNSKAGSKASSRSGTPGIKESINVKDVKESTPSLEHHDTVGKPSFPASGHKVTGVNKMEVDEQLKADGKEKLESEQEKFPRPPFKFNIADGGFTELHSLWLNEEKAAVPGKEYEIWHRRHDYWLLSGIINYGYGRYQDIQNDPRYAIVNEPFRAEQGKGNFLEIKNKFLQRRFKLLEQALVIEEQLRRAAYLNLTQSNTDGTQQLTERFADVECLAESHQHLAREGMQGNKNANAVLHKVLNQLEELLSDMKADVSRLPATLARLRPVTERLGMTERAILSRLTTRDPEAVSGKSPLPPPGPFVTPTLGQQLSGIQPKFAALSKQSVADSQIQTTKEQVAEVEEKKEKNLSKTEELNKETSEQKEEPMDCTTAPNTVTSVSTDTVPVEASNTSACAAGTAKLAGDSVAASTDLAEVSNTESGEKKQNSDQNVLTAVQ</sequence>
<keyword evidence="17" id="KW-1185">Reference proteome</keyword>
<dbReference type="PROSITE" id="PS01359">
    <property type="entry name" value="ZF_PHD_1"/>
    <property type="match status" value="1"/>
</dbReference>
<feature type="region of interest" description="Disordered" evidence="12">
    <location>
        <begin position="172"/>
        <end position="230"/>
    </location>
</feature>
<proteinExistence type="predicted"/>
<dbReference type="InterPro" id="IPR009462">
    <property type="entry name" value="CHD_II_SANT-like"/>
</dbReference>
<feature type="domain" description="PHD-type" evidence="14">
    <location>
        <begin position="246"/>
        <end position="293"/>
    </location>
</feature>
<dbReference type="InterPro" id="IPR001965">
    <property type="entry name" value="Znf_PHD"/>
</dbReference>
<feature type="compositionally biased region" description="Basic and acidic residues" evidence="12">
    <location>
        <begin position="1766"/>
        <end position="1790"/>
    </location>
</feature>
<feature type="domain" description="Helicase ATP-binding" evidence="15">
    <location>
        <begin position="617"/>
        <end position="801"/>
    </location>
</feature>
<dbReference type="GO" id="GO:0016887">
    <property type="term" value="F:ATP hydrolysis activity"/>
    <property type="evidence" value="ECO:0007669"/>
    <property type="project" value="TreeGrafter"/>
</dbReference>
<dbReference type="CDD" id="cd18793">
    <property type="entry name" value="SF2_C_SNF"/>
    <property type="match status" value="1"/>
</dbReference>
<dbReference type="InterPro" id="IPR012957">
    <property type="entry name" value="CHD_C2"/>
</dbReference>
<keyword evidence="4" id="KW-0547">Nucleotide-binding</keyword>
<evidence type="ECO:0000256" key="12">
    <source>
        <dbReference type="SAM" id="MobiDB-lite"/>
    </source>
</evidence>
<dbReference type="InterPro" id="IPR019786">
    <property type="entry name" value="Zinc_finger_PHD-type_CS"/>
</dbReference>
<dbReference type="SMART" id="SM00249">
    <property type="entry name" value="PHD"/>
    <property type="match status" value="2"/>
</dbReference>
<keyword evidence="9" id="KW-0539">Nucleus</keyword>
<evidence type="ECO:0000313" key="17">
    <source>
        <dbReference type="Proteomes" id="UP000046393"/>
    </source>
</evidence>
<keyword evidence="6" id="KW-0378">Hydrolase</keyword>
<dbReference type="SUPFAM" id="SSF54160">
    <property type="entry name" value="Chromo domain-like"/>
    <property type="match status" value="2"/>
</dbReference>
<dbReference type="GO" id="GO:0003682">
    <property type="term" value="F:chromatin binding"/>
    <property type="evidence" value="ECO:0007669"/>
    <property type="project" value="TreeGrafter"/>
</dbReference>
<dbReference type="Pfam" id="PF06465">
    <property type="entry name" value="DUF1087"/>
    <property type="match status" value="1"/>
</dbReference>
<dbReference type="InterPro" id="IPR027417">
    <property type="entry name" value="P-loop_NTPase"/>
</dbReference>